<dbReference type="EMBL" id="ML213649">
    <property type="protein sequence ID" value="TFK33360.1"/>
    <property type="molecule type" value="Genomic_DNA"/>
</dbReference>
<evidence type="ECO:0000313" key="11">
    <source>
        <dbReference type="Proteomes" id="UP000308652"/>
    </source>
</evidence>
<evidence type="ECO:0000256" key="1">
    <source>
        <dbReference type="ARBA" id="ARBA00001971"/>
    </source>
</evidence>
<gene>
    <name evidence="10" type="ORF">BDQ12DRAFT_691160</name>
</gene>
<dbReference type="InterPro" id="IPR036396">
    <property type="entry name" value="Cyt_P450_sf"/>
</dbReference>
<name>A0A5C3LKH6_9AGAR</name>
<dbReference type="PRINTS" id="PR00463">
    <property type="entry name" value="EP450I"/>
</dbReference>
<feature type="non-terminal residue" evidence="10">
    <location>
        <position position="479"/>
    </location>
</feature>
<dbReference type="GO" id="GO:0020037">
    <property type="term" value="F:heme binding"/>
    <property type="evidence" value="ECO:0007669"/>
    <property type="project" value="InterPro"/>
</dbReference>
<dbReference type="CDD" id="cd11065">
    <property type="entry name" value="CYP64-like"/>
    <property type="match status" value="1"/>
</dbReference>
<keyword evidence="9" id="KW-1133">Transmembrane helix</keyword>
<evidence type="ECO:0000256" key="8">
    <source>
        <dbReference type="ARBA" id="ARBA00023033"/>
    </source>
</evidence>
<keyword evidence="4" id="KW-0349">Heme</keyword>
<dbReference type="OrthoDB" id="2789670at2759"/>
<dbReference type="Proteomes" id="UP000308652">
    <property type="component" value="Unassembled WGS sequence"/>
</dbReference>
<evidence type="ECO:0000256" key="3">
    <source>
        <dbReference type="ARBA" id="ARBA00010617"/>
    </source>
</evidence>
<keyword evidence="7" id="KW-0408">Iron</keyword>
<feature type="transmembrane region" description="Helical" evidence="9">
    <location>
        <begin position="51"/>
        <end position="68"/>
    </location>
</feature>
<keyword evidence="9" id="KW-0812">Transmembrane</keyword>
<dbReference type="GO" id="GO:0004497">
    <property type="term" value="F:monooxygenase activity"/>
    <property type="evidence" value="ECO:0007669"/>
    <property type="project" value="UniProtKB-KW"/>
</dbReference>
<protein>
    <submittedName>
        <fullName evidence="10">Cytochrome P450</fullName>
    </submittedName>
</protein>
<keyword evidence="5" id="KW-0479">Metal-binding</keyword>
<dbReference type="AlphaFoldDB" id="A0A5C3LKH6"/>
<comment type="cofactor">
    <cofactor evidence="1">
        <name>heme</name>
        <dbReference type="ChEBI" id="CHEBI:30413"/>
    </cofactor>
</comment>
<comment type="pathway">
    <text evidence="2">Secondary metabolite biosynthesis.</text>
</comment>
<dbReference type="SUPFAM" id="SSF48264">
    <property type="entry name" value="Cytochrome P450"/>
    <property type="match status" value="1"/>
</dbReference>
<keyword evidence="11" id="KW-1185">Reference proteome</keyword>
<dbReference type="STRING" id="68775.A0A5C3LKH6"/>
<comment type="similarity">
    <text evidence="3">Belongs to the cytochrome P450 family.</text>
</comment>
<dbReference type="PANTHER" id="PTHR46300">
    <property type="entry name" value="P450, PUTATIVE (EUROFUNG)-RELATED-RELATED"/>
    <property type="match status" value="1"/>
</dbReference>
<dbReference type="InterPro" id="IPR050364">
    <property type="entry name" value="Cytochrome_P450_fung"/>
</dbReference>
<dbReference type="InterPro" id="IPR002401">
    <property type="entry name" value="Cyt_P450_E_grp-I"/>
</dbReference>
<dbReference type="PANTHER" id="PTHR46300:SF7">
    <property type="entry name" value="P450, PUTATIVE (EUROFUNG)-RELATED"/>
    <property type="match status" value="1"/>
</dbReference>
<accession>A0A5C3LKH6</accession>
<reference evidence="10 11" key="1">
    <citation type="journal article" date="2019" name="Nat. Ecol. Evol.">
        <title>Megaphylogeny resolves global patterns of mushroom evolution.</title>
        <authorList>
            <person name="Varga T."/>
            <person name="Krizsan K."/>
            <person name="Foldi C."/>
            <person name="Dima B."/>
            <person name="Sanchez-Garcia M."/>
            <person name="Sanchez-Ramirez S."/>
            <person name="Szollosi G.J."/>
            <person name="Szarkandi J.G."/>
            <person name="Papp V."/>
            <person name="Albert L."/>
            <person name="Andreopoulos W."/>
            <person name="Angelini C."/>
            <person name="Antonin V."/>
            <person name="Barry K.W."/>
            <person name="Bougher N.L."/>
            <person name="Buchanan P."/>
            <person name="Buyck B."/>
            <person name="Bense V."/>
            <person name="Catcheside P."/>
            <person name="Chovatia M."/>
            <person name="Cooper J."/>
            <person name="Damon W."/>
            <person name="Desjardin D."/>
            <person name="Finy P."/>
            <person name="Geml J."/>
            <person name="Haridas S."/>
            <person name="Hughes K."/>
            <person name="Justo A."/>
            <person name="Karasinski D."/>
            <person name="Kautmanova I."/>
            <person name="Kiss B."/>
            <person name="Kocsube S."/>
            <person name="Kotiranta H."/>
            <person name="LaButti K.M."/>
            <person name="Lechner B.E."/>
            <person name="Liimatainen K."/>
            <person name="Lipzen A."/>
            <person name="Lukacs Z."/>
            <person name="Mihaltcheva S."/>
            <person name="Morgado L.N."/>
            <person name="Niskanen T."/>
            <person name="Noordeloos M.E."/>
            <person name="Ohm R.A."/>
            <person name="Ortiz-Santana B."/>
            <person name="Ovrebo C."/>
            <person name="Racz N."/>
            <person name="Riley R."/>
            <person name="Savchenko A."/>
            <person name="Shiryaev A."/>
            <person name="Soop K."/>
            <person name="Spirin V."/>
            <person name="Szebenyi C."/>
            <person name="Tomsovsky M."/>
            <person name="Tulloss R.E."/>
            <person name="Uehling J."/>
            <person name="Grigoriev I.V."/>
            <person name="Vagvolgyi C."/>
            <person name="Papp T."/>
            <person name="Martin F.M."/>
            <person name="Miettinen O."/>
            <person name="Hibbett D.S."/>
            <person name="Nagy L.G."/>
        </authorList>
    </citation>
    <scope>NUCLEOTIDE SEQUENCE [LARGE SCALE GENOMIC DNA]</scope>
    <source>
        <strain evidence="10 11">CBS 166.37</strain>
    </source>
</reference>
<dbReference type="Pfam" id="PF00067">
    <property type="entry name" value="p450"/>
    <property type="match status" value="1"/>
</dbReference>
<dbReference type="InterPro" id="IPR001128">
    <property type="entry name" value="Cyt_P450"/>
</dbReference>
<evidence type="ECO:0000256" key="2">
    <source>
        <dbReference type="ARBA" id="ARBA00005179"/>
    </source>
</evidence>
<organism evidence="10 11">
    <name type="scientific">Crucibulum laeve</name>
    <dbReference type="NCBI Taxonomy" id="68775"/>
    <lineage>
        <taxon>Eukaryota</taxon>
        <taxon>Fungi</taxon>
        <taxon>Dikarya</taxon>
        <taxon>Basidiomycota</taxon>
        <taxon>Agaricomycotina</taxon>
        <taxon>Agaricomycetes</taxon>
        <taxon>Agaricomycetidae</taxon>
        <taxon>Agaricales</taxon>
        <taxon>Agaricineae</taxon>
        <taxon>Nidulariaceae</taxon>
        <taxon>Crucibulum</taxon>
    </lineage>
</organism>
<evidence type="ECO:0000256" key="5">
    <source>
        <dbReference type="ARBA" id="ARBA00022723"/>
    </source>
</evidence>
<dbReference type="Gene3D" id="1.10.630.10">
    <property type="entry name" value="Cytochrome P450"/>
    <property type="match status" value="1"/>
</dbReference>
<evidence type="ECO:0000256" key="7">
    <source>
        <dbReference type="ARBA" id="ARBA00023004"/>
    </source>
</evidence>
<keyword evidence="9" id="KW-0472">Membrane</keyword>
<evidence type="ECO:0000256" key="6">
    <source>
        <dbReference type="ARBA" id="ARBA00023002"/>
    </source>
</evidence>
<evidence type="ECO:0000256" key="4">
    <source>
        <dbReference type="ARBA" id="ARBA00022617"/>
    </source>
</evidence>
<keyword evidence="8" id="KW-0503">Monooxygenase</keyword>
<proteinExistence type="inferred from homology"/>
<keyword evidence="6" id="KW-0560">Oxidoreductase</keyword>
<sequence length="479" mass="53942">MTLHRYRMICCPIIPCCERWAPAALSRHKPSTTTPEVLIGPHLSNMRSSELFAFAFAVILIVIAYIYSSRNKARFPLPPGPKKLPLIGNLLDLPTSSEWLTFARWGKEYNSDILHLSIAGVNLIVINSFNVANDLMDKRSSIYSSRPQFTMISELMGWGWSFSSMPYGEPWKERRRLFQKYFPASNDAVHKPRAVEYVHRLLKRVLEEPAGILDHLRHAIGSIVLSLGYGIHIKPSRDPYIDLAEQAMATITAAAAPGAFLVDMIPMLKYVPEWVPGAGFQRKAREWKKLAVRFREEPFDISEKEMAEGIAQASLISLALDNIDANKDVHHQREVIKDTAGMFFTAGSDTTVASLEAFVVAMLHFPDVQRKAQAELAQVVGPSRLPEFGDESRLPYVSAVIKEILRWKPTVPLGLPHSLDQDDVYEGYHIPKGSFVIPNVWSMLHDEHTYGLDATSFNPDRFLKDGKLNPDVRDPVSII</sequence>
<dbReference type="GO" id="GO:0016705">
    <property type="term" value="F:oxidoreductase activity, acting on paired donors, with incorporation or reduction of molecular oxygen"/>
    <property type="evidence" value="ECO:0007669"/>
    <property type="project" value="InterPro"/>
</dbReference>
<dbReference type="GO" id="GO:0005506">
    <property type="term" value="F:iron ion binding"/>
    <property type="evidence" value="ECO:0007669"/>
    <property type="project" value="InterPro"/>
</dbReference>
<evidence type="ECO:0000256" key="9">
    <source>
        <dbReference type="SAM" id="Phobius"/>
    </source>
</evidence>
<evidence type="ECO:0000313" key="10">
    <source>
        <dbReference type="EMBL" id="TFK33360.1"/>
    </source>
</evidence>